<feature type="transmembrane region" description="Helical" evidence="5">
    <location>
        <begin position="164"/>
        <end position="186"/>
    </location>
</feature>
<proteinExistence type="predicted"/>
<dbReference type="GO" id="GO:0016020">
    <property type="term" value="C:membrane"/>
    <property type="evidence" value="ECO:0007669"/>
    <property type="project" value="UniProtKB-SubCell"/>
</dbReference>
<gene>
    <name evidence="7" type="ORF">S01H1_38844</name>
</gene>
<comment type="caution">
    <text evidence="7">The sequence shown here is derived from an EMBL/GenBank/DDBJ whole genome shotgun (WGS) entry which is preliminary data.</text>
</comment>
<dbReference type="PROSITE" id="PS50928">
    <property type="entry name" value="ABC_TM1"/>
    <property type="match status" value="1"/>
</dbReference>
<accession>X0W6K6</accession>
<dbReference type="Gene3D" id="1.10.3720.10">
    <property type="entry name" value="MetI-like"/>
    <property type="match status" value="1"/>
</dbReference>
<comment type="subcellular location">
    <subcellularLocation>
        <location evidence="1">Membrane</location>
        <topology evidence="1">Multi-pass membrane protein</topology>
    </subcellularLocation>
</comment>
<evidence type="ECO:0000259" key="6">
    <source>
        <dbReference type="PROSITE" id="PS50928"/>
    </source>
</evidence>
<name>X0W6K6_9ZZZZ</name>
<feature type="domain" description="ABC transmembrane type-1" evidence="6">
    <location>
        <begin position="90"/>
        <end position="209"/>
    </location>
</feature>
<dbReference type="GO" id="GO:0055085">
    <property type="term" value="P:transmembrane transport"/>
    <property type="evidence" value="ECO:0007669"/>
    <property type="project" value="InterPro"/>
</dbReference>
<keyword evidence="3 5" id="KW-1133">Transmembrane helix</keyword>
<evidence type="ECO:0000313" key="7">
    <source>
        <dbReference type="EMBL" id="GAG08311.1"/>
    </source>
</evidence>
<evidence type="ECO:0000256" key="1">
    <source>
        <dbReference type="ARBA" id="ARBA00004141"/>
    </source>
</evidence>
<feature type="transmembrane region" description="Helical" evidence="5">
    <location>
        <begin position="86"/>
        <end position="109"/>
    </location>
</feature>
<keyword evidence="4 5" id="KW-0472">Membrane</keyword>
<dbReference type="PANTHER" id="PTHR42727">
    <property type="entry name" value="PHOSPHATE TRANSPORT SYSTEM PERMEASE PROTEIN"/>
    <property type="match status" value="1"/>
</dbReference>
<organism evidence="7">
    <name type="scientific">marine sediment metagenome</name>
    <dbReference type="NCBI Taxonomy" id="412755"/>
    <lineage>
        <taxon>unclassified sequences</taxon>
        <taxon>metagenomes</taxon>
        <taxon>ecological metagenomes</taxon>
    </lineage>
</organism>
<dbReference type="EMBL" id="BARS01024475">
    <property type="protein sequence ID" value="GAG08311.1"/>
    <property type="molecule type" value="Genomic_DNA"/>
</dbReference>
<sequence>NSRGSDNAIGSGNTGEWEMTSKAIQWKEKGIETFLFSCALLSIVTTAGIVWILSTESIAFFREVSPLEFIFGTRWAPLLEPRSFGILPLVCGTFLVAGGALVVALPIGLGRAVYLSEYAKSSVRGCLKPILEVLAGIPTVVYGYFALTFITPHVLRPLIPQTEVFNAASAALVVGVMIIPTIASLCDDAFRAVPGTLREAAYALPAQGG</sequence>
<evidence type="ECO:0000256" key="3">
    <source>
        <dbReference type="ARBA" id="ARBA00022989"/>
    </source>
</evidence>
<dbReference type="AlphaFoldDB" id="X0W6K6"/>
<dbReference type="SUPFAM" id="SSF161098">
    <property type="entry name" value="MetI-like"/>
    <property type="match status" value="1"/>
</dbReference>
<evidence type="ECO:0000256" key="2">
    <source>
        <dbReference type="ARBA" id="ARBA00022692"/>
    </source>
</evidence>
<protein>
    <recommendedName>
        <fullName evidence="6">ABC transmembrane type-1 domain-containing protein</fullName>
    </recommendedName>
</protein>
<feature type="transmembrane region" description="Helical" evidence="5">
    <location>
        <begin position="34"/>
        <end position="53"/>
    </location>
</feature>
<dbReference type="PANTHER" id="PTHR42727:SF1">
    <property type="entry name" value="PHOSPHATE TRANSPORT SYSTEM PERMEASE"/>
    <property type="match status" value="1"/>
</dbReference>
<dbReference type="InterPro" id="IPR035906">
    <property type="entry name" value="MetI-like_sf"/>
</dbReference>
<evidence type="ECO:0000256" key="5">
    <source>
        <dbReference type="SAM" id="Phobius"/>
    </source>
</evidence>
<reference evidence="7" key="1">
    <citation type="journal article" date="2014" name="Front. Microbiol.">
        <title>High frequency of phylogenetically diverse reductive dehalogenase-homologous genes in deep subseafloor sedimentary metagenomes.</title>
        <authorList>
            <person name="Kawai M."/>
            <person name="Futagami T."/>
            <person name="Toyoda A."/>
            <person name="Takaki Y."/>
            <person name="Nishi S."/>
            <person name="Hori S."/>
            <person name="Arai W."/>
            <person name="Tsubouchi T."/>
            <person name="Morono Y."/>
            <person name="Uchiyama I."/>
            <person name="Ito T."/>
            <person name="Fujiyama A."/>
            <person name="Inagaki F."/>
            <person name="Takami H."/>
        </authorList>
    </citation>
    <scope>NUCLEOTIDE SEQUENCE</scope>
    <source>
        <strain evidence="7">Expedition CK06-06</strain>
    </source>
</reference>
<feature type="transmembrane region" description="Helical" evidence="5">
    <location>
        <begin position="130"/>
        <end position="152"/>
    </location>
</feature>
<dbReference type="InterPro" id="IPR000515">
    <property type="entry name" value="MetI-like"/>
</dbReference>
<dbReference type="CDD" id="cd06261">
    <property type="entry name" value="TM_PBP2"/>
    <property type="match status" value="1"/>
</dbReference>
<feature type="non-terminal residue" evidence="7">
    <location>
        <position position="1"/>
    </location>
</feature>
<keyword evidence="2 5" id="KW-0812">Transmembrane</keyword>
<evidence type="ECO:0000256" key="4">
    <source>
        <dbReference type="ARBA" id="ARBA00023136"/>
    </source>
</evidence>